<organism evidence="1 2">
    <name type="scientific">Colletotrichum asianum</name>
    <dbReference type="NCBI Taxonomy" id="702518"/>
    <lineage>
        <taxon>Eukaryota</taxon>
        <taxon>Fungi</taxon>
        <taxon>Dikarya</taxon>
        <taxon>Ascomycota</taxon>
        <taxon>Pezizomycotina</taxon>
        <taxon>Sordariomycetes</taxon>
        <taxon>Hypocreomycetidae</taxon>
        <taxon>Glomerellales</taxon>
        <taxon>Glomerellaceae</taxon>
        <taxon>Colletotrichum</taxon>
        <taxon>Colletotrichum gloeosporioides species complex</taxon>
    </lineage>
</organism>
<comment type="caution">
    <text evidence="1">The sequence shown here is derived from an EMBL/GenBank/DDBJ whole genome shotgun (WGS) entry which is preliminary data.</text>
</comment>
<protein>
    <submittedName>
        <fullName evidence="1">Uncharacterized protein</fullName>
    </submittedName>
</protein>
<keyword evidence="2" id="KW-1185">Reference proteome</keyword>
<proteinExistence type="predicted"/>
<sequence length="60" mass="6415">MAMLALAAVHMHTGPGSLLVGFPSITSAFVSSVWPGLPRQRDDCQWADNAPSVLLCTYVQ</sequence>
<dbReference type="EMBL" id="WOWK01000028">
    <property type="protein sequence ID" value="KAF0326754.1"/>
    <property type="molecule type" value="Genomic_DNA"/>
</dbReference>
<dbReference type="Proteomes" id="UP000434172">
    <property type="component" value="Unassembled WGS sequence"/>
</dbReference>
<reference evidence="1 2" key="1">
    <citation type="submission" date="2019-12" db="EMBL/GenBank/DDBJ databases">
        <title>A genome sequence resource for the geographically widespread anthracnose pathogen Colletotrichum asianum.</title>
        <authorList>
            <person name="Meng Y."/>
        </authorList>
    </citation>
    <scope>NUCLEOTIDE SEQUENCE [LARGE SCALE GENOMIC DNA]</scope>
    <source>
        <strain evidence="1 2">ICMP 18580</strain>
    </source>
</reference>
<accession>A0A8H3ZNQ7</accession>
<name>A0A8H3ZNQ7_9PEZI</name>
<evidence type="ECO:0000313" key="2">
    <source>
        <dbReference type="Proteomes" id="UP000434172"/>
    </source>
</evidence>
<gene>
    <name evidence="1" type="ORF">GQ607_006094</name>
</gene>
<dbReference type="AlphaFoldDB" id="A0A8H3ZNQ7"/>
<evidence type="ECO:0000313" key="1">
    <source>
        <dbReference type="EMBL" id="KAF0326754.1"/>
    </source>
</evidence>